<gene>
    <name evidence="1" type="ORF">I6I88_07675</name>
</gene>
<evidence type="ECO:0000313" key="2">
    <source>
        <dbReference type="Proteomes" id="UP000596202"/>
    </source>
</evidence>
<dbReference type="AlphaFoldDB" id="A0A9Q6ZAM4"/>
<protein>
    <submittedName>
        <fullName evidence="1">Type IV secretion protein Rhs</fullName>
    </submittedName>
</protein>
<name>A0A9Q6ZAM4_MYROD</name>
<accession>A0A9Q6ZAM4</accession>
<organism evidence="1 2">
    <name type="scientific">Myroides odoratus</name>
    <name type="common">Flavobacterium odoratum</name>
    <dbReference type="NCBI Taxonomy" id="256"/>
    <lineage>
        <taxon>Bacteria</taxon>
        <taxon>Pseudomonadati</taxon>
        <taxon>Bacteroidota</taxon>
        <taxon>Flavobacteriia</taxon>
        <taxon>Flavobacteriales</taxon>
        <taxon>Flavobacteriaceae</taxon>
        <taxon>Myroides</taxon>
    </lineage>
</organism>
<dbReference type="Proteomes" id="UP000596202">
    <property type="component" value="Chromosome"/>
</dbReference>
<dbReference type="OrthoDB" id="5862074at2"/>
<sequence length="417" mass="48292">MSYFYSQSQNLVSTMHTGIDPRTGAFYLRIPIALVKSNYGKGPIMNLTLQYQTRNTQQNGFGLGFSLPVTCYDQENKILKLATGEQYQMEDTETSFEVKQRKQSNFVCERLMDCYKITYETGWIEILDSPFSKQKIKNTVRIENQEGYWIALKWALDKVNFLVEITDSQTKLLQIEDADLLHPAIALFSGTEEEDRFELTLVDGFLKTLKQVKTEGNWAFDYTTSGLLHQIEHPNGTIERVEYQSEYLRFPQDFHTALTVATSHIISSKSNQLRSVSSFTYTQTNFLGFASVLDFKSNRDNLYDVLKAYRYGSVETQILEHGVIETQRLYNKYHLLVSERVSFHSPSGLASIHTELEYYDLLDFPFAKQVDELQVLKRKTITWKDNHKEIKQEVFHFEFDPQGNLLFEIHPTGIAIA</sequence>
<reference evidence="1 2" key="1">
    <citation type="submission" date="2021-01" db="EMBL/GenBank/DDBJ databases">
        <title>FDA dAtabase for Regulatory Grade micrObial Sequences (FDA-ARGOS): Supporting development and validation of Infectious Disease Dx tests.</title>
        <authorList>
            <person name="Sproer C."/>
            <person name="Gronow S."/>
            <person name="Severitt S."/>
            <person name="Schroder I."/>
            <person name="Tallon L."/>
            <person name="Sadzewicz L."/>
            <person name="Zhao X."/>
            <person name="Boylan J."/>
            <person name="Ott S."/>
            <person name="Bowen H."/>
            <person name="Vavikolanu K."/>
            <person name="Mehta A."/>
            <person name="Aluvathingal J."/>
            <person name="Nadendla S."/>
            <person name="Lowell S."/>
            <person name="Myers T."/>
            <person name="Yan Y."/>
            <person name="Sichtig H."/>
        </authorList>
    </citation>
    <scope>NUCLEOTIDE SEQUENCE [LARGE SCALE GENOMIC DNA]</scope>
    <source>
        <strain evidence="1 2">FDAARGOS_1131</strain>
    </source>
</reference>
<dbReference type="EMBL" id="CP068108">
    <property type="protein sequence ID" value="QQU01603.1"/>
    <property type="molecule type" value="Genomic_DNA"/>
</dbReference>
<proteinExistence type="predicted"/>
<dbReference type="GeneID" id="93527529"/>
<dbReference type="RefSeq" id="WP_002992239.1">
    <property type="nucleotide sequence ID" value="NZ_CP068108.1"/>
</dbReference>
<evidence type="ECO:0000313" key="1">
    <source>
        <dbReference type="EMBL" id="QQU01603.1"/>
    </source>
</evidence>